<organism evidence="3 4">
    <name type="scientific">Haloarcula salina</name>
    <dbReference type="NCBI Taxonomy" id="1429914"/>
    <lineage>
        <taxon>Archaea</taxon>
        <taxon>Methanobacteriati</taxon>
        <taxon>Methanobacteriota</taxon>
        <taxon>Stenosarchaea group</taxon>
        <taxon>Halobacteria</taxon>
        <taxon>Halobacteriales</taxon>
        <taxon>Haloarculaceae</taxon>
        <taxon>Haloarcula</taxon>
    </lineage>
</organism>
<comment type="caution">
    <text evidence="3">The sequence shown here is derived from an EMBL/GenBank/DDBJ whole genome shotgun (WGS) entry which is preliminary data.</text>
</comment>
<dbReference type="PANTHER" id="PTHR44103:SF1">
    <property type="entry name" value="PROPROTEIN CONVERTASE P"/>
    <property type="match status" value="1"/>
</dbReference>
<evidence type="ECO:0000256" key="1">
    <source>
        <dbReference type="ARBA" id="ARBA00022729"/>
    </source>
</evidence>
<dbReference type="InterPro" id="IPR028994">
    <property type="entry name" value="Integrin_alpha_N"/>
</dbReference>
<evidence type="ECO:0000256" key="2">
    <source>
        <dbReference type="SAM" id="MobiDB-lite"/>
    </source>
</evidence>
<dbReference type="AlphaFoldDB" id="A0AA41G1K9"/>
<dbReference type="EMBL" id="JAHQXE010000004">
    <property type="protein sequence ID" value="MBV0902717.1"/>
    <property type="molecule type" value="Genomic_DNA"/>
</dbReference>
<name>A0AA41G1K9_9EURY</name>
<feature type="compositionally biased region" description="Polar residues" evidence="2">
    <location>
        <begin position="16"/>
        <end position="25"/>
    </location>
</feature>
<dbReference type="Pfam" id="PF13517">
    <property type="entry name" value="FG-GAP_3"/>
    <property type="match status" value="2"/>
</dbReference>
<protein>
    <submittedName>
        <fullName evidence="3">VCBS repeat-containing protein</fullName>
    </submittedName>
</protein>
<dbReference type="PANTHER" id="PTHR44103">
    <property type="entry name" value="PROPROTEIN CONVERTASE P"/>
    <property type="match status" value="1"/>
</dbReference>
<sequence>MQFSHERIDDHPPCSKLSSLQTGDFTGSGRPDVIVVGMGGNPAVTVAGADVQLPTVGPLSRVTPRFETNIFWYENPGWERHVLAPETDLHPGVGSDLADIDGDGLLDLVVGQGFGRSDVYWYAQPENPREPWGQYHISSRFEKYHDLLVADVDGDGNDELVGLSQDSETVFYYDVPADPYQEPWPDANLHVIDSGTRVEGVAVADVDGDGAREVIAGTNAYHREDEDWRRADICTDWDDTRVAVADLDRDGTPEIVLSEGDSPTFGTHPGRVAWVEYPDGEPTILRDDMFCPHSLQTADLTGNGYPDIYVGEMSLGENDRPVQLVFENLGEFEFREHVVERNIATHEAKLVDMTGDGRLDIVGKSYGPDHHVDVWYRQ</sequence>
<dbReference type="SUPFAM" id="SSF69318">
    <property type="entry name" value="Integrin alpha N-terminal domain"/>
    <property type="match status" value="1"/>
</dbReference>
<dbReference type="InterPro" id="IPR013517">
    <property type="entry name" value="FG-GAP"/>
</dbReference>
<dbReference type="Proteomes" id="UP001166304">
    <property type="component" value="Unassembled WGS sequence"/>
</dbReference>
<dbReference type="RefSeq" id="WP_162414294.1">
    <property type="nucleotide sequence ID" value="NZ_JAHQXE010000004.1"/>
</dbReference>
<feature type="region of interest" description="Disordered" evidence="2">
    <location>
        <begin position="1"/>
        <end position="25"/>
    </location>
</feature>
<evidence type="ECO:0000313" key="4">
    <source>
        <dbReference type="Proteomes" id="UP001166304"/>
    </source>
</evidence>
<keyword evidence="1" id="KW-0732">Signal</keyword>
<feature type="compositionally biased region" description="Basic and acidic residues" evidence="2">
    <location>
        <begin position="1"/>
        <end position="13"/>
    </location>
</feature>
<evidence type="ECO:0000313" key="3">
    <source>
        <dbReference type="EMBL" id="MBV0902717.1"/>
    </source>
</evidence>
<keyword evidence="4" id="KW-1185">Reference proteome</keyword>
<proteinExistence type="predicted"/>
<accession>A0AA41G1K9</accession>
<dbReference type="Gene3D" id="2.130.10.130">
    <property type="entry name" value="Integrin alpha, N-terminal"/>
    <property type="match status" value="2"/>
</dbReference>
<gene>
    <name evidence="3" type="ORF">KTS37_13060</name>
</gene>
<reference evidence="3" key="1">
    <citation type="submission" date="2021-06" db="EMBL/GenBank/DDBJ databases">
        <title>New haloarchaea isolates fom saline soil.</title>
        <authorList>
            <person name="Duran-Viseras A."/>
            <person name="Sanchez-Porro C.S."/>
            <person name="Ventosa A."/>
        </authorList>
    </citation>
    <scope>NUCLEOTIDE SEQUENCE</scope>
    <source>
        <strain evidence="3">JCM 18369</strain>
    </source>
</reference>